<comment type="subcellular location">
    <subcellularLocation>
        <location evidence="1">Cytoplasm</location>
    </subcellularLocation>
</comment>
<dbReference type="InterPro" id="IPR055166">
    <property type="entry name" value="Transc_reg_Sar_Rot_HTH"/>
</dbReference>
<dbReference type="Pfam" id="PF22381">
    <property type="entry name" value="Staph_reg_Sar_Rot"/>
    <property type="match status" value="1"/>
</dbReference>
<keyword evidence="5" id="KW-0804">Transcription</keyword>
<evidence type="ECO:0000256" key="4">
    <source>
        <dbReference type="ARBA" id="ARBA00023125"/>
    </source>
</evidence>
<dbReference type="PANTHER" id="PTHR33164">
    <property type="entry name" value="TRANSCRIPTIONAL REGULATOR, MARR FAMILY"/>
    <property type="match status" value="1"/>
</dbReference>
<keyword evidence="8" id="KW-1185">Reference proteome</keyword>
<dbReference type="GO" id="GO:0006950">
    <property type="term" value="P:response to stress"/>
    <property type="evidence" value="ECO:0007669"/>
    <property type="project" value="TreeGrafter"/>
</dbReference>
<dbReference type="InterPro" id="IPR036390">
    <property type="entry name" value="WH_DNA-bd_sf"/>
</dbReference>
<accession>A0AA37X2C4</accession>
<proteinExistence type="predicted"/>
<evidence type="ECO:0000256" key="3">
    <source>
        <dbReference type="ARBA" id="ARBA00023015"/>
    </source>
</evidence>
<dbReference type="Gene3D" id="1.10.10.10">
    <property type="entry name" value="Winged helix-like DNA-binding domain superfamily/Winged helix DNA-binding domain"/>
    <property type="match status" value="1"/>
</dbReference>
<dbReference type="PROSITE" id="PS50995">
    <property type="entry name" value="HTH_MARR_2"/>
    <property type="match status" value="1"/>
</dbReference>
<dbReference type="EMBL" id="BSPP01000004">
    <property type="protein sequence ID" value="GLS86046.1"/>
    <property type="molecule type" value="Genomic_DNA"/>
</dbReference>
<dbReference type="InterPro" id="IPR000835">
    <property type="entry name" value="HTH_MarR-typ"/>
</dbReference>
<dbReference type="InterPro" id="IPR039422">
    <property type="entry name" value="MarR/SlyA-like"/>
</dbReference>
<dbReference type="AlphaFoldDB" id="A0AA37X2C4"/>
<gene>
    <name evidence="7" type="ORF">GCM10010873_10200</name>
</gene>
<reference evidence="7 8" key="1">
    <citation type="journal article" date="2014" name="Int. J. Syst. Evol. Microbiol.">
        <title>Complete genome sequence of Corynebacterium casei LMG S-19264T (=DSM 44701T), isolated from a smear-ripened cheese.</title>
        <authorList>
            <consortium name="US DOE Joint Genome Institute (JGI-PGF)"/>
            <person name="Walter F."/>
            <person name="Albersmeier A."/>
            <person name="Kalinowski J."/>
            <person name="Ruckert C."/>
        </authorList>
    </citation>
    <scope>NUCLEOTIDE SEQUENCE [LARGE SCALE GENOMIC DNA]</scope>
    <source>
        <strain evidence="7 8">NBRC 111766</strain>
    </source>
</reference>
<feature type="domain" description="HTH marR-type" evidence="6">
    <location>
        <begin position="14"/>
        <end position="144"/>
    </location>
</feature>
<dbReference type="SMART" id="SM00347">
    <property type="entry name" value="HTH_MARR"/>
    <property type="match status" value="1"/>
</dbReference>
<sequence>MDTPKHQPPALPAAEMICFSLYSATHAMQHAYKPLLEALGLTYPQYLALVALWGEDGQTVGQLGAALQLESNTLTPLLKRMEAQGLVVRARDTRDERQVRVTLSAAGREMQARAADIPRCILEKSGLTLEALLALRDQVNSLRDQLRAD</sequence>
<dbReference type="Proteomes" id="UP001157355">
    <property type="component" value="Unassembled WGS sequence"/>
</dbReference>
<dbReference type="FunFam" id="1.10.10.10:FF:000163">
    <property type="entry name" value="MarR family transcriptional regulator"/>
    <property type="match status" value="1"/>
</dbReference>
<dbReference type="GO" id="GO:0005737">
    <property type="term" value="C:cytoplasm"/>
    <property type="evidence" value="ECO:0007669"/>
    <property type="project" value="UniProtKB-SubCell"/>
</dbReference>
<organism evidence="7 8">
    <name type="scientific">Cypionkella aquatica</name>
    <dbReference type="NCBI Taxonomy" id="1756042"/>
    <lineage>
        <taxon>Bacteria</taxon>
        <taxon>Pseudomonadati</taxon>
        <taxon>Pseudomonadota</taxon>
        <taxon>Alphaproteobacteria</taxon>
        <taxon>Rhodobacterales</taxon>
        <taxon>Paracoccaceae</taxon>
        <taxon>Cypionkella</taxon>
    </lineage>
</organism>
<comment type="caution">
    <text evidence="7">The sequence shown here is derived from an EMBL/GenBank/DDBJ whole genome shotgun (WGS) entry which is preliminary data.</text>
</comment>
<keyword evidence="2" id="KW-0963">Cytoplasm</keyword>
<keyword evidence="3" id="KW-0805">Transcription regulation</keyword>
<protein>
    <submittedName>
        <fullName evidence="7">MarR family transcriptional regulator</fullName>
    </submittedName>
</protein>
<evidence type="ECO:0000313" key="8">
    <source>
        <dbReference type="Proteomes" id="UP001157355"/>
    </source>
</evidence>
<dbReference type="PANTHER" id="PTHR33164:SF5">
    <property type="entry name" value="ORGANIC HYDROPEROXIDE RESISTANCE TRANSCRIPTIONAL REGULATOR"/>
    <property type="match status" value="1"/>
</dbReference>
<dbReference type="SUPFAM" id="SSF46785">
    <property type="entry name" value="Winged helix' DNA-binding domain"/>
    <property type="match status" value="1"/>
</dbReference>
<dbReference type="RefSeq" id="WP_284324253.1">
    <property type="nucleotide sequence ID" value="NZ_BSPP01000004.1"/>
</dbReference>
<keyword evidence="4" id="KW-0238">DNA-binding</keyword>
<evidence type="ECO:0000256" key="1">
    <source>
        <dbReference type="ARBA" id="ARBA00004496"/>
    </source>
</evidence>
<dbReference type="GO" id="GO:0003700">
    <property type="term" value="F:DNA-binding transcription factor activity"/>
    <property type="evidence" value="ECO:0007669"/>
    <property type="project" value="InterPro"/>
</dbReference>
<dbReference type="GO" id="GO:0003677">
    <property type="term" value="F:DNA binding"/>
    <property type="evidence" value="ECO:0007669"/>
    <property type="project" value="UniProtKB-KW"/>
</dbReference>
<evidence type="ECO:0000256" key="2">
    <source>
        <dbReference type="ARBA" id="ARBA00022490"/>
    </source>
</evidence>
<evidence type="ECO:0000313" key="7">
    <source>
        <dbReference type="EMBL" id="GLS86046.1"/>
    </source>
</evidence>
<evidence type="ECO:0000256" key="5">
    <source>
        <dbReference type="ARBA" id="ARBA00023163"/>
    </source>
</evidence>
<name>A0AA37X2C4_9RHOB</name>
<evidence type="ECO:0000259" key="6">
    <source>
        <dbReference type="PROSITE" id="PS50995"/>
    </source>
</evidence>
<dbReference type="InterPro" id="IPR036388">
    <property type="entry name" value="WH-like_DNA-bd_sf"/>
</dbReference>